<gene>
    <name evidence="8" type="ORF">MGAL_10B082433</name>
</gene>
<dbReference type="PANTHER" id="PTHR11640:SF31">
    <property type="entry name" value="IRREGULAR CHIASM C-ROUGHEST PROTEIN-RELATED"/>
    <property type="match status" value="1"/>
</dbReference>
<dbReference type="GO" id="GO:0098609">
    <property type="term" value="P:cell-cell adhesion"/>
    <property type="evidence" value="ECO:0007669"/>
    <property type="project" value="TreeGrafter"/>
</dbReference>
<comment type="caution">
    <text evidence="8">The sequence shown here is derived from an EMBL/GenBank/DDBJ whole genome shotgun (WGS) entry which is preliminary data.</text>
</comment>
<feature type="signal peptide" evidence="6">
    <location>
        <begin position="1"/>
        <end position="25"/>
    </location>
</feature>
<accession>A0A8B6CLP0</accession>
<dbReference type="Gene3D" id="2.60.40.10">
    <property type="entry name" value="Immunoglobulins"/>
    <property type="match status" value="2"/>
</dbReference>
<dbReference type="SUPFAM" id="SSF48726">
    <property type="entry name" value="Immunoglobulin"/>
    <property type="match status" value="1"/>
</dbReference>
<dbReference type="AlphaFoldDB" id="A0A8B6CLP0"/>
<dbReference type="EMBL" id="UYJE01002003">
    <property type="protein sequence ID" value="VDI07095.1"/>
    <property type="molecule type" value="Genomic_DNA"/>
</dbReference>
<evidence type="ECO:0000256" key="3">
    <source>
        <dbReference type="ARBA" id="ARBA00023157"/>
    </source>
</evidence>
<comment type="subcellular location">
    <subcellularLocation>
        <location evidence="1">Membrane</location>
        <topology evidence="1">Single-pass type I membrane protein</topology>
    </subcellularLocation>
</comment>
<dbReference type="SMART" id="SM00409">
    <property type="entry name" value="IG"/>
    <property type="match status" value="1"/>
</dbReference>
<dbReference type="GO" id="GO:0005911">
    <property type="term" value="C:cell-cell junction"/>
    <property type="evidence" value="ECO:0007669"/>
    <property type="project" value="TreeGrafter"/>
</dbReference>
<reference evidence="8" key="1">
    <citation type="submission" date="2018-11" db="EMBL/GenBank/DDBJ databases">
        <authorList>
            <person name="Alioto T."/>
            <person name="Alioto T."/>
        </authorList>
    </citation>
    <scope>NUCLEOTIDE SEQUENCE</scope>
</reference>
<keyword evidence="2" id="KW-0472">Membrane</keyword>
<dbReference type="Proteomes" id="UP000596742">
    <property type="component" value="Unassembled WGS sequence"/>
</dbReference>
<keyword evidence="5" id="KW-0393">Immunoglobulin domain</keyword>
<dbReference type="PANTHER" id="PTHR11640">
    <property type="entry name" value="NEPHRIN"/>
    <property type="match status" value="1"/>
</dbReference>
<dbReference type="GO" id="GO:0005886">
    <property type="term" value="C:plasma membrane"/>
    <property type="evidence" value="ECO:0007669"/>
    <property type="project" value="TreeGrafter"/>
</dbReference>
<evidence type="ECO:0000256" key="6">
    <source>
        <dbReference type="SAM" id="SignalP"/>
    </source>
</evidence>
<dbReference type="InterPro" id="IPR036179">
    <property type="entry name" value="Ig-like_dom_sf"/>
</dbReference>
<keyword evidence="9" id="KW-1185">Reference proteome</keyword>
<dbReference type="InterPro" id="IPR003599">
    <property type="entry name" value="Ig_sub"/>
</dbReference>
<organism evidence="8 9">
    <name type="scientific">Mytilus galloprovincialis</name>
    <name type="common">Mediterranean mussel</name>
    <dbReference type="NCBI Taxonomy" id="29158"/>
    <lineage>
        <taxon>Eukaryota</taxon>
        <taxon>Metazoa</taxon>
        <taxon>Spiralia</taxon>
        <taxon>Lophotrochozoa</taxon>
        <taxon>Mollusca</taxon>
        <taxon>Bivalvia</taxon>
        <taxon>Autobranchia</taxon>
        <taxon>Pteriomorphia</taxon>
        <taxon>Mytilida</taxon>
        <taxon>Mytiloidea</taxon>
        <taxon>Mytilidae</taxon>
        <taxon>Mytilinae</taxon>
        <taxon>Mytilus</taxon>
    </lineage>
</organism>
<dbReference type="InterPro" id="IPR013783">
    <property type="entry name" value="Ig-like_fold"/>
</dbReference>
<keyword evidence="6" id="KW-0732">Signal</keyword>
<dbReference type="InterPro" id="IPR051275">
    <property type="entry name" value="Cell_adhesion_signaling"/>
</dbReference>
<evidence type="ECO:0000259" key="7">
    <source>
        <dbReference type="SMART" id="SM00409"/>
    </source>
</evidence>
<dbReference type="GO" id="GO:0050839">
    <property type="term" value="F:cell adhesion molecule binding"/>
    <property type="evidence" value="ECO:0007669"/>
    <property type="project" value="TreeGrafter"/>
</dbReference>
<evidence type="ECO:0000256" key="5">
    <source>
        <dbReference type="ARBA" id="ARBA00023319"/>
    </source>
</evidence>
<feature type="domain" description="Immunoglobulin" evidence="7">
    <location>
        <begin position="34"/>
        <end position="134"/>
    </location>
</feature>
<sequence length="226" mass="25394">MDFAISYFTGLLLMVCSIFLTDVYATGTGTVLDPFQQYVKRGHESVLQCSIENARLIWYKNGIEGWSVIANQYVTINDTKYKTSANPNTGLYYRLHVVNTQPVDEGIYRCIEGITDEYFLQLTLYEEPLRLNIQNASTDNKLTGTEGNDLIIECIAVGGIPAPSLSLIVLGTMVQTNVQNVQYFVQKISRIYDQTNISCEANSDALDTKMTTTAQIYLNCRYNNCP</sequence>
<protein>
    <recommendedName>
        <fullName evidence="7">Immunoglobulin domain-containing protein</fullName>
    </recommendedName>
</protein>
<keyword evidence="3" id="KW-1015">Disulfide bond</keyword>
<proteinExistence type="predicted"/>
<evidence type="ECO:0000313" key="8">
    <source>
        <dbReference type="EMBL" id="VDI07095.1"/>
    </source>
</evidence>
<keyword evidence="4" id="KW-0325">Glycoprotein</keyword>
<name>A0A8B6CLP0_MYTGA</name>
<feature type="chain" id="PRO_5032930593" description="Immunoglobulin domain-containing protein" evidence="6">
    <location>
        <begin position="26"/>
        <end position="226"/>
    </location>
</feature>
<evidence type="ECO:0000256" key="1">
    <source>
        <dbReference type="ARBA" id="ARBA00004479"/>
    </source>
</evidence>
<evidence type="ECO:0000313" key="9">
    <source>
        <dbReference type="Proteomes" id="UP000596742"/>
    </source>
</evidence>
<evidence type="ECO:0000256" key="2">
    <source>
        <dbReference type="ARBA" id="ARBA00023136"/>
    </source>
</evidence>
<evidence type="ECO:0000256" key="4">
    <source>
        <dbReference type="ARBA" id="ARBA00023180"/>
    </source>
</evidence>